<keyword evidence="18" id="KW-1185">Reference proteome</keyword>
<dbReference type="OMA" id="DMHVSGI"/>
<dbReference type="GO" id="GO:0003878">
    <property type="term" value="F:ATP citrate synthase activity"/>
    <property type="evidence" value="ECO:0007669"/>
    <property type="project" value="UniProtKB-EC"/>
</dbReference>
<dbReference type="AlphaFoldDB" id="F4Q1N2"/>
<comment type="similarity">
    <text evidence="3">In the N-terminal section; belongs to the succinate/malate CoA ligase beta subunit family.</text>
</comment>
<accession>F4Q1N2</accession>
<dbReference type="Proteomes" id="UP000007797">
    <property type="component" value="Unassembled WGS sequence"/>
</dbReference>
<keyword evidence="5" id="KW-0963">Cytoplasm</keyword>
<keyword evidence="11" id="KW-0443">Lipid metabolism</keyword>
<organism evidence="17 18">
    <name type="scientific">Cavenderia fasciculata</name>
    <name type="common">Slime mold</name>
    <name type="synonym">Dictyostelium fasciculatum</name>
    <dbReference type="NCBI Taxonomy" id="261658"/>
    <lineage>
        <taxon>Eukaryota</taxon>
        <taxon>Amoebozoa</taxon>
        <taxon>Evosea</taxon>
        <taxon>Eumycetozoa</taxon>
        <taxon>Dictyostelia</taxon>
        <taxon>Acytosteliales</taxon>
        <taxon>Cavenderiaceae</taxon>
        <taxon>Cavenderia</taxon>
    </lineage>
</organism>
<dbReference type="STRING" id="1054147.F4Q1N2"/>
<dbReference type="SUPFAM" id="SSF56059">
    <property type="entry name" value="Glutathione synthetase ATP-binding domain-like"/>
    <property type="match status" value="1"/>
</dbReference>
<feature type="domain" description="ATP-citrate synthase citrate-binding" evidence="15">
    <location>
        <begin position="248"/>
        <end position="424"/>
    </location>
</feature>
<evidence type="ECO:0000256" key="12">
    <source>
        <dbReference type="ARBA" id="ARBA00023315"/>
    </source>
</evidence>
<comment type="similarity">
    <text evidence="2">In the C-terminal section; belongs to the succinate/malate CoA ligase alpha subunit family.</text>
</comment>
<evidence type="ECO:0000256" key="14">
    <source>
        <dbReference type="SAM" id="MobiDB-lite"/>
    </source>
</evidence>
<evidence type="ECO:0000256" key="3">
    <source>
        <dbReference type="ARBA" id="ARBA00010719"/>
    </source>
</evidence>
<feature type="compositionally biased region" description="Polar residues" evidence="14">
    <location>
        <begin position="430"/>
        <end position="439"/>
    </location>
</feature>
<dbReference type="InterPro" id="IPR016102">
    <property type="entry name" value="Succinyl-CoA_synth-like"/>
</dbReference>
<evidence type="ECO:0000256" key="6">
    <source>
        <dbReference type="ARBA" id="ARBA00022516"/>
    </source>
</evidence>
<dbReference type="GO" id="GO:0004775">
    <property type="term" value="F:succinate-CoA ligase (ADP-forming) activity"/>
    <property type="evidence" value="ECO:0007669"/>
    <property type="project" value="TreeGrafter"/>
</dbReference>
<protein>
    <recommendedName>
        <fullName evidence="4">ATP citrate synthase</fullName>
        <ecNumber evidence="4">2.3.3.8</ecNumber>
    </recommendedName>
</protein>
<evidence type="ECO:0000256" key="2">
    <source>
        <dbReference type="ARBA" id="ARBA00005899"/>
    </source>
</evidence>
<feature type="region of interest" description="Disordered" evidence="14">
    <location>
        <begin position="430"/>
        <end position="464"/>
    </location>
</feature>
<dbReference type="GeneID" id="14870728"/>
<comment type="subcellular location">
    <subcellularLocation>
        <location evidence="1">Cytoplasm</location>
    </subcellularLocation>
</comment>
<evidence type="ECO:0000259" key="16">
    <source>
        <dbReference type="Pfam" id="PF24948"/>
    </source>
</evidence>
<evidence type="ECO:0000256" key="4">
    <source>
        <dbReference type="ARBA" id="ARBA00012639"/>
    </source>
</evidence>
<keyword evidence="8" id="KW-0808">Transferase</keyword>
<dbReference type="SUPFAM" id="SSF52210">
    <property type="entry name" value="Succinyl-CoA synthetase domains"/>
    <property type="match status" value="1"/>
</dbReference>
<dbReference type="GO" id="GO:0006099">
    <property type="term" value="P:tricarboxylic acid cycle"/>
    <property type="evidence" value="ECO:0007669"/>
    <property type="project" value="TreeGrafter"/>
</dbReference>
<comment type="catalytic activity">
    <reaction evidence="13">
        <text>oxaloacetate + acetyl-CoA + ADP + phosphate = citrate + ATP + CoA</text>
        <dbReference type="Rhea" id="RHEA:21160"/>
        <dbReference type="ChEBI" id="CHEBI:16452"/>
        <dbReference type="ChEBI" id="CHEBI:16947"/>
        <dbReference type="ChEBI" id="CHEBI:30616"/>
        <dbReference type="ChEBI" id="CHEBI:43474"/>
        <dbReference type="ChEBI" id="CHEBI:57287"/>
        <dbReference type="ChEBI" id="CHEBI:57288"/>
        <dbReference type="ChEBI" id="CHEBI:456216"/>
        <dbReference type="EC" id="2.3.3.8"/>
    </reaction>
</comment>
<dbReference type="EMBL" id="GL883018">
    <property type="protein sequence ID" value="EGG18733.1"/>
    <property type="molecule type" value="Genomic_DNA"/>
</dbReference>
<dbReference type="GO" id="GO:0005524">
    <property type="term" value="F:ATP binding"/>
    <property type="evidence" value="ECO:0007669"/>
    <property type="project" value="UniProtKB-KW"/>
</dbReference>
<feature type="compositionally biased region" description="Low complexity" evidence="14">
    <location>
        <begin position="452"/>
        <end position="464"/>
    </location>
</feature>
<proteinExistence type="inferred from homology"/>
<dbReference type="Gene3D" id="3.40.50.261">
    <property type="entry name" value="Succinyl-CoA synthetase domains"/>
    <property type="match status" value="1"/>
</dbReference>
<dbReference type="RefSeq" id="XP_004366637.1">
    <property type="nucleotide sequence ID" value="XM_004366580.1"/>
</dbReference>
<evidence type="ECO:0000259" key="15">
    <source>
        <dbReference type="Pfam" id="PF16114"/>
    </source>
</evidence>
<dbReference type="Gene3D" id="3.30.470.110">
    <property type="match status" value="1"/>
</dbReference>
<evidence type="ECO:0000256" key="11">
    <source>
        <dbReference type="ARBA" id="ARBA00023098"/>
    </source>
</evidence>
<evidence type="ECO:0000256" key="13">
    <source>
        <dbReference type="ARBA" id="ARBA00047593"/>
    </source>
</evidence>
<dbReference type="GO" id="GO:0042709">
    <property type="term" value="C:succinate-CoA ligase complex"/>
    <property type="evidence" value="ECO:0007669"/>
    <property type="project" value="TreeGrafter"/>
</dbReference>
<feature type="domain" description="ATP-citrate synthase ATP-grasp" evidence="16">
    <location>
        <begin position="2"/>
        <end position="233"/>
    </location>
</feature>
<sequence length="464" mass="51374">MARKKIREYSSKSLLKQHLASLCNERLNLKMVQVQQGSLSLVELMTLPAHSWLQSTKLVVKPDMLFGKRGKNNLVLLNATVVEADQFIKERMGKSVTISGKTGPVTHFIVEPFVPHAVEYYLSVVAKRDVNTISFSSCGGMEIEELWDKVKSVDIAYGDSIDTVNLHEIVDNTIQNREYIIDFIKNVYKIFEELSFHFIEMNPFTLDQDGKPFPLDMRGEIDECASFKCGNKWMVDGDPIQFPQPFGRELFQEETFINDIDEKTGASLKLTLLNPTGRIWAMVAGGGASVIYADTVADLGYGHELGNYGEYSGDPNEEDTNKYASTMLSLATRNPDGRPRALLIGGGIANFTDVAVTFKGIIHAIKQYSDEIVRSNLHIFVRRGGPNYQSGLQHMREIGHKLQVPIKVFGPEVNMTSIVSMAIQHINTSPNIDPSTALKNHSNGNGNGNTNGNGSSNGNSPITV</sequence>
<dbReference type="PANTHER" id="PTHR11815:SF10">
    <property type="entry name" value="SUCCINATE--COA LIGASE [GDP-FORMING] SUBUNIT BETA, MITOCHONDRIAL"/>
    <property type="match status" value="1"/>
</dbReference>
<keyword evidence="6" id="KW-0444">Lipid biosynthesis</keyword>
<evidence type="ECO:0000256" key="8">
    <source>
        <dbReference type="ARBA" id="ARBA00022679"/>
    </source>
</evidence>
<keyword evidence="9" id="KW-0547">Nucleotide-binding</keyword>
<dbReference type="Pfam" id="PF24948">
    <property type="entry name" value="Citrate_synth_N"/>
    <property type="match status" value="1"/>
</dbReference>
<dbReference type="EC" id="2.3.3.8" evidence="4"/>
<dbReference type="Pfam" id="PF16114">
    <property type="entry name" value="Citrate_bind"/>
    <property type="match status" value="1"/>
</dbReference>
<dbReference type="GO" id="GO:0006104">
    <property type="term" value="P:succinyl-CoA metabolic process"/>
    <property type="evidence" value="ECO:0007669"/>
    <property type="project" value="TreeGrafter"/>
</dbReference>
<evidence type="ECO:0000256" key="1">
    <source>
        <dbReference type="ARBA" id="ARBA00004496"/>
    </source>
</evidence>
<dbReference type="KEGG" id="dfa:DFA_04229"/>
<dbReference type="FunFam" id="3.40.50.261:FF:000004">
    <property type="entry name" value="ATP-citrate synthase subunit"/>
    <property type="match status" value="1"/>
</dbReference>
<keyword evidence="10" id="KW-0067">ATP-binding</keyword>
<name>F4Q1N2_CACFS</name>
<keyword evidence="12" id="KW-0012">Acyltransferase</keyword>
<gene>
    <name evidence="17" type="ORF">DFA_04229</name>
</gene>
<dbReference type="PANTHER" id="PTHR11815">
    <property type="entry name" value="SUCCINYL-COA SYNTHETASE BETA CHAIN"/>
    <property type="match status" value="1"/>
</dbReference>
<evidence type="ECO:0000313" key="17">
    <source>
        <dbReference type="EMBL" id="EGG18733.1"/>
    </source>
</evidence>
<evidence type="ECO:0000313" key="18">
    <source>
        <dbReference type="Proteomes" id="UP000007797"/>
    </source>
</evidence>
<keyword evidence="7" id="KW-0597">Phosphoprotein</keyword>
<evidence type="ECO:0000256" key="9">
    <source>
        <dbReference type="ARBA" id="ARBA00022741"/>
    </source>
</evidence>
<evidence type="ECO:0000256" key="7">
    <source>
        <dbReference type="ARBA" id="ARBA00022553"/>
    </source>
</evidence>
<evidence type="ECO:0000256" key="10">
    <source>
        <dbReference type="ARBA" id="ARBA00022840"/>
    </source>
</evidence>
<dbReference type="InterPro" id="IPR056749">
    <property type="entry name" value="Citrate_synth_N"/>
</dbReference>
<dbReference type="OrthoDB" id="3261737at2759"/>
<dbReference type="InterPro" id="IPR032263">
    <property type="entry name" value="Citrate-bd"/>
</dbReference>
<evidence type="ECO:0000256" key="5">
    <source>
        <dbReference type="ARBA" id="ARBA00022490"/>
    </source>
</evidence>
<reference evidence="18" key="1">
    <citation type="journal article" date="2011" name="Genome Res.">
        <title>Phylogeny-wide analysis of social amoeba genomes highlights ancient origins for complex intercellular communication.</title>
        <authorList>
            <person name="Heidel A.J."/>
            <person name="Lawal H.M."/>
            <person name="Felder M."/>
            <person name="Schilde C."/>
            <person name="Helps N.R."/>
            <person name="Tunggal B."/>
            <person name="Rivero F."/>
            <person name="John U."/>
            <person name="Schleicher M."/>
            <person name="Eichinger L."/>
            <person name="Platzer M."/>
            <person name="Noegel A.A."/>
            <person name="Schaap P."/>
            <person name="Gloeckner G."/>
        </authorList>
    </citation>
    <scope>NUCLEOTIDE SEQUENCE [LARGE SCALE GENOMIC DNA]</scope>
    <source>
        <strain evidence="18">SH3</strain>
    </source>
</reference>
<dbReference type="GO" id="GO:0006629">
    <property type="term" value="P:lipid metabolic process"/>
    <property type="evidence" value="ECO:0007669"/>
    <property type="project" value="UniProtKB-KW"/>
</dbReference>